<dbReference type="Gene3D" id="3.30.70.1060">
    <property type="entry name" value="Dimeric alpha+beta barrel"/>
    <property type="match status" value="1"/>
</dbReference>
<dbReference type="EMBL" id="SOBT01000008">
    <property type="protein sequence ID" value="TDU32400.1"/>
    <property type="molecule type" value="Genomic_DNA"/>
</dbReference>
<organism evidence="3 4">
    <name type="scientific">Panacagrimonas perspica</name>
    <dbReference type="NCBI Taxonomy" id="381431"/>
    <lineage>
        <taxon>Bacteria</taxon>
        <taxon>Pseudomonadati</taxon>
        <taxon>Pseudomonadota</taxon>
        <taxon>Gammaproteobacteria</taxon>
        <taxon>Nevskiales</taxon>
        <taxon>Nevskiaceae</taxon>
        <taxon>Panacagrimonas</taxon>
    </lineage>
</organism>
<comment type="similarity">
    <text evidence="1">Belongs to the YciI family.</text>
</comment>
<gene>
    <name evidence="3" type="ORF">DFR24_1795</name>
</gene>
<dbReference type="PANTHER" id="PTHR35174:SF3">
    <property type="entry name" value="BLL7171 PROTEIN"/>
    <property type="match status" value="1"/>
</dbReference>
<dbReference type="RefSeq" id="WP_133880901.1">
    <property type="nucleotide sequence ID" value="NZ_MWIN01000001.1"/>
</dbReference>
<reference evidence="3 4" key="1">
    <citation type="submission" date="2019-03" db="EMBL/GenBank/DDBJ databases">
        <title>Genomic Encyclopedia of Type Strains, Phase IV (KMG-IV): sequencing the most valuable type-strain genomes for metagenomic binning, comparative biology and taxonomic classification.</title>
        <authorList>
            <person name="Goeker M."/>
        </authorList>
    </citation>
    <scope>NUCLEOTIDE SEQUENCE [LARGE SCALE GENOMIC DNA]</scope>
    <source>
        <strain evidence="3 4">DSM 26377</strain>
    </source>
</reference>
<evidence type="ECO:0000256" key="1">
    <source>
        <dbReference type="ARBA" id="ARBA00007689"/>
    </source>
</evidence>
<dbReference type="InterPro" id="IPR005545">
    <property type="entry name" value="YCII"/>
</dbReference>
<evidence type="ECO:0000313" key="4">
    <source>
        <dbReference type="Proteomes" id="UP000295341"/>
    </source>
</evidence>
<dbReference type="Proteomes" id="UP000295341">
    <property type="component" value="Unassembled WGS sequence"/>
</dbReference>
<evidence type="ECO:0000313" key="3">
    <source>
        <dbReference type="EMBL" id="TDU32400.1"/>
    </source>
</evidence>
<name>A0A4R7PG79_9GAMM</name>
<accession>A0A4R7PG79</accession>
<comment type="caution">
    <text evidence="3">The sequence shown here is derived from an EMBL/GenBank/DDBJ whole genome shotgun (WGS) entry which is preliminary data.</text>
</comment>
<protein>
    <recommendedName>
        <fullName evidence="2">YCII-related domain-containing protein</fullName>
    </recommendedName>
</protein>
<keyword evidence="4" id="KW-1185">Reference proteome</keyword>
<proteinExistence type="inferred from homology"/>
<dbReference type="AlphaFoldDB" id="A0A4R7PG79"/>
<dbReference type="PANTHER" id="PTHR35174">
    <property type="entry name" value="BLL7171 PROTEIN-RELATED"/>
    <property type="match status" value="1"/>
</dbReference>
<dbReference type="Pfam" id="PF03795">
    <property type="entry name" value="YCII"/>
    <property type="match status" value="1"/>
</dbReference>
<dbReference type="OrthoDB" id="9807535at2"/>
<evidence type="ECO:0000259" key="2">
    <source>
        <dbReference type="Pfam" id="PF03795"/>
    </source>
</evidence>
<dbReference type="SUPFAM" id="SSF54909">
    <property type="entry name" value="Dimeric alpha+beta barrel"/>
    <property type="match status" value="1"/>
</dbReference>
<dbReference type="InterPro" id="IPR011008">
    <property type="entry name" value="Dimeric_a/b-barrel"/>
</dbReference>
<feature type="domain" description="YCII-related" evidence="2">
    <location>
        <begin position="29"/>
        <end position="116"/>
    </location>
</feature>
<sequence length="135" mass="15015">MSESCSPPAHPREFLVISLGQWDPQRSPEEIQAAIDRFYVWHAQLVAEGKMKVGQRLAKEGRRVTRTGIIDGPFSETKEVIGGYWFVIADTLDEAARLSSQNPCLECGLSYEIRPFESIRASAFAITSETPARSA</sequence>